<organism evidence="1">
    <name type="scientific">Brugia malayi</name>
    <name type="common">Filarial nematode worm</name>
    <dbReference type="NCBI Taxonomy" id="6279"/>
    <lineage>
        <taxon>Eukaryota</taxon>
        <taxon>Metazoa</taxon>
        <taxon>Ecdysozoa</taxon>
        <taxon>Nematoda</taxon>
        <taxon>Chromadorea</taxon>
        <taxon>Rhabditida</taxon>
        <taxon>Spirurina</taxon>
        <taxon>Spiruromorpha</taxon>
        <taxon>Filarioidea</taxon>
        <taxon>Onchocercidae</taxon>
        <taxon>Brugia</taxon>
    </lineage>
</organism>
<reference evidence="1" key="1">
    <citation type="journal article" date="2007" name="Science">
        <title>Draft genome of the filarial nematode parasite Brugia malayi.</title>
        <authorList>
            <person name="Ghedin E."/>
            <person name="Wang S."/>
            <person name="Spiro D."/>
            <person name="Caler E."/>
            <person name="Zhao Q."/>
            <person name="Crabtree J."/>
            <person name="Allen J.E."/>
            <person name="Delcher A.L."/>
            <person name="Guiliano D.B."/>
            <person name="Miranda-Saavedra D."/>
            <person name="Angiuoli S.V."/>
            <person name="Creasy T."/>
            <person name="Amedeo P."/>
            <person name="Haas B."/>
            <person name="El-Sayed N.M."/>
            <person name="Wortman J.R."/>
            <person name="Feldblyum T."/>
            <person name="Tallon L."/>
            <person name="Schatz M."/>
            <person name="Shumway M."/>
            <person name="Koo H."/>
            <person name="Salzberg S.L."/>
            <person name="Schobel S."/>
            <person name="Pertea M."/>
            <person name="Pop M."/>
            <person name="White O."/>
            <person name="Barton G.J."/>
            <person name="Carlow C.K."/>
            <person name="Crawford M.J."/>
            <person name="Daub J."/>
            <person name="Dimmic M.W."/>
            <person name="Estes C.F."/>
            <person name="Foster J.M."/>
            <person name="Ganatra M."/>
            <person name="Gregory W.F."/>
            <person name="Johnson N.M."/>
            <person name="Jin J."/>
            <person name="Komuniecki R."/>
            <person name="Korf I."/>
            <person name="Kumar S."/>
            <person name="Laney S."/>
            <person name="Li B.W."/>
            <person name="Li W."/>
            <person name="Lindblom T.H."/>
            <person name="Lustigman S."/>
            <person name="Ma D."/>
            <person name="Maina C.V."/>
            <person name="Martin D.M."/>
            <person name="McCarter J.P."/>
            <person name="McReynolds L."/>
            <person name="Mitreva M."/>
            <person name="Nutman T.B."/>
            <person name="Parkinson J."/>
            <person name="Peregrin-Alvarez J.M."/>
            <person name="Poole C."/>
            <person name="Ren Q."/>
            <person name="Saunders L."/>
            <person name="Sluder A.E."/>
            <person name="Smith K."/>
            <person name="Stanke M."/>
            <person name="Unnasch T.R."/>
            <person name="Ware J."/>
            <person name="Wei A.D."/>
            <person name="Weil G."/>
            <person name="Williams D.J."/>
            <person name="Zhang Y."/>
            <person name="Williams S.A."/>
            <person name="Fraser-Liggett C."/>
            <person name="Slatko B."/>
            <person name="Blaxter M.L."/>
            <person name="Scott A.L."/>
        </authorList>
    </citation>
    <scope>NUCLEOTIDE SEQUENCE</scope>
    <source>
        <strain evidence="1">FR3</strain>
    </source>
</reference>
<sequence length="183" mass="20748">MLHVTKSGLQDFFPPQSRSSSMLLKNHDMILRIQQTRKKNGGGEISHMIPKKVSPKHARHVKRATNSTHALSSQQNYVISIDLQCYPHVNADAHAAFISFAFATHLPAVHKSTPKRCMGRLTENKQNNEQQRCTERVNLCYTASALRMHSTLGEMARLLQTTQAGDRSIDIWQFWGPSRKIIC</sequence>
<reference evidence="1" key="2">
    <citation type="submission" date="2012-12" db="EMBL/GenBank/DDBJ databases">
        <authorList>
            <consortium name="WormBase Consortium"/>
            <person name="Ghedin E."/>
            <person name="Paulini M."/>
        </authorList>
    </citation>
    <scope>NUCLEOTIDE SEQUENCE</scope>
    <source>
        <strain evidence="1">FR3</strain>
    </source>
</reference>
<dbReference type="EMBL" id="LN856868">
    <property type="protein sequence ID" value="CDP93347.1"/>
    <property type="molecule type" value="Genomic_DNA"/>
</dbReference>
<dbReference type="AlphaFoldDB" id="A0A1I9G0Z9"/>
<gene>
    <name evidence="1" type="primary">Bm336</name>
    <name evidence="1" type="ORF">BM_Bm336</name>
</gene>
<accession>A0A1I9G0Z9</accession>
<protein>
    <submittedName>
        <fullName evidence="1">Bm336</fullName>
    </submittedName>
</protein>
<name>A0A1I9G0Z9_BRUMA</name>
<evidence type="ECO:0000313" key="1">
    <source>
        <dbReference type="EMBL" id="CDP93347.1"/>
    </source>
</evidence>
<proteinExistence type="predicted"/>